<accession>A0A7E4VS40</accession>
<name>A0A7E4VS40_PANRE</name>
<reference evidence="1" key="1">
    <citation type="journal article" date="2013" name="Genetics">
        <title>The draft genome and transcriptome of Panagrellus redivivus are shaped by the harsh demands of a free-living lifestyle.</title>
        <authorList>
            <person name="Srinivasan J."/>
            <person name="Dillman A.R."/>
            <person name="Macchietto M.G."/>
            <person name="Heikkinen L."/>
            <person name="Lakso M."/>
            <person name="Fracchia K.M."/>
            <person name="Antoshechkin I."/>
            <person name="Mortazavi A."/>
            <person name="Wong G."/>
            <person name="Sternberg P.W."/>
        </authorList>
    </citation>
    <scope>NUCLEOTIDE SEQUENCE [LARGE SCALE GENOMIC DNA]</scope>
    <source>
        <strain evidence="1">MT8872</strain>
    </source>
</reference>
<organism evidence="1 2">
    <name type="scientific">Panagrellus redivivus</name>
    <name type="common">Microworm</name>
    <dbReference type="NCBI Taxonomy" id="6233"/>
    <lineage>
        <taxon>Eukaryota</taxon>
        <taxon>Metazoa</taxon>
        <taxon>Ecdysozoa</taxon>
        <taxon>Nematoda</taxon>
        <taxon>Chromadorea</taxon>
        <taxon>Rhabditida</taxon>
        <taxon>Tylenchina</taxon>
        <taxon>Panagrolaimomorpha</taxon>
        <taxon>Panagrolaimoidea</taxon>
        <taxon>Panagrolaimidae</taxon>
        <taxon>Panagrellus</taxon>
    </lineage>
</organism>
<reference evidence="2" key="2">
    <citation type="submission" date="2020-10" db="UniProtKB">
        <authorList>
            <consortium name="WormBaseParasite"/>
        </authorList>
    </citation>
    <scope>IDENTIFICATION</scope>
</reference>
<evidence type="ECO:0000313" key="1">
    <source>
        <dbReference type="Proteomes" id="UP000492821"/>
    </source>
</evidence>
<sequence length="113" mass="12683">MNGTKSIYFSPKAFTISCVFIDMRLHVINLSVNGKPQLSGRNFNGPNDKLKIVQQHVKLAADAYRAFLKLKSEDAITQSEICIIGYFIELEAFEFVNDNVHTVSGMDPLNESQ</sequence>
<evidence type="ECO:0000313" key="2">
    <source>
        <dbReference type="WBParaSite" id="Pan_g24201.t1"/>
    </source>
</evidence>
<protein>
    <submittedName>
        <fullName evidence="2">NR LBD domain-containing protein</fullName>
    </submittedName>
</protein>
<proteinExistence type="predicted"/>
<dbReference type="WBParaSite" id="Pan_g24201.t1">
    <property type="protein sequence ID" value="Pan_g24201.t1"/>
    <property type="gene ID" value="Pan_g24201"/>
</dbReference>
<dbReference type="Proteomes" id="UP000492821">
    <property type="component" value="Unassembled WGS sequence"/>
</dbReference>
<dbReference type="AlphaFoldDB" id="A0A7E4VS40"/>
<keyword evidence="1" id="KW-1185">Reference proteome</keyword>